<evidence type="ECO:0000313" key="1">
    <source>
        <dbReference type="EMBL" id="GBP64576.1"/>
    </source>
</evidence>
<keyword evidence="2" id="KW-1185">Reference proteome</keyword>
<reference evidence="1 2" key="1">
    <citation type="journal article" date="2019" name="Commun. Biol.">
        <title>The bagworm genome reveals a unique fibroin gene that provides high tensile strength.</title>
        <authorList>
            <person name="Kono N."/>
            <person name="Nakamura H."/>
            <person name="Ohtoshi R."/>
            <person name="Tomita M."/>
            <person name="Numata K."/>
            <person name="Arakawa K."/>
        </authorList>
    </citation>
    <scope>NUCLEOTIDE SEQUENCE [LARGE SCALE GENOMIC DNA]</scope>
</reference>
<dbReference type="AlphaFoldDB" id="A0A4C1XKZ7"/>
<gene>
    <name evidence="1" type="ORF">EVAR_32734_1</name>
</gene>
<proteinExistence type="predicted"/>
<protein>
    <submittedName>
        <fullName evidence="1">Uncharacterized protein</fullName>
    </submittedName>
</protein>
<evidence type="ECO:0000313" key="2">
    <source>
        <dbReference type="Proteomes" id="UP000299102"/>
    </source>
</evidence>
<sequence length="115" mass="12936">MAKGGGLATSGSSGRDRYAQKLPRLKVDNGSSGHKFLKPLLNIDVARSLVKVPVHWRQTGLRYAAASHRVHILDVRFIAIRPTVLGVYLFRLGSEIRWTLKKRLRQFIYAIAQKA</sequence>
<accession>A0A4C1XKZ7</accession>
<dbReference type="EMBL" id="BGZK01000902">
    <property type="protein sequence ID" value="GBP64576.1"/>
    <property type="molecule type" value="Genomic_DNA"/>
</dbReference>
<name>A0A4C1XKZ7_EUMVA</name>
<dbReference type="Proteomes" id="UP000299102">
    <property type="component" value="Unassembled WGS sequence"/>
</dbReference>
<comment type="caution">
    <text evidence="1">The sequence shown here is derived from an EMBL/GenBank/DDBJ whole genome shotgun (WGS) entry which is preliminary data.</text>
</comment>
<organism evidence="1 2">
    <name type="scientific">Eumeta variegata</name>
    <name type="common">Bagworm moth</name>
    <name type="synonym">Eumeta japonica</name>
    <dbReference type="NCBI Taxonomy" id="151549"/>
    <lineage>
        <taxon>Eukaryota</taxon>
        <taxon>Metazoa</taxon>
        <taxon>Ecdysozoa</taxon>
        <taxon>Arthropoda</taxon>
        <taxon>Hexapoda</taxon>
        <taxon>Insecta</taxon>
        <taxon>Pterygota</taxon>
        <taxon>Neoptera</taxon>
        <taxon>Endopterygota</taxon>
        <taxon>Lepidoptera</taxon>
        <taxon>Glossata</taxon>
        <taxon>Ditrysia</taxon>
        <taxon>Tineoidea</taxon>
        <taxon>Psychidae</taxon>
        <taxon>Oiketicinae</taxon>
        <taxon>Eumeta</taxon>
    </lineage>
</organism>